<keyword evidence="2" id="KW-1185">Reference proteome</keyword>
<gene>
    <name evidence="1" type="ORF">H8F21_14420</name>
</gene>
<organism evidence="1 2">
    <name type="scientific">Pseudomonas arcuscaelestis</name>
    <dbReference type="NCBI Taxonomy" id="2710591"/>
    <lineage>
        <taxon>Bacteria</taxon>
        <taxon>Pseudomonadati</taxon>
        <taxon>Pseudomonadota</taxon>
        <taxon>Gammaproteobacteria</taxon>
        <taxon>Pseudomonadales</taxon>
        <taxon>Pseudomonadaceae</taxon>
        <taxon>Pseudomonas</taxon>
    </lineage>
</organism>
<evidence type="ECO:0000313" key="2">
    <source>
        <dbReference type="Proteomes" id="UP000745663"/>
    </source>
</evidence>
<dbReference type="RefSeq" id="WP_203584693.1">
    <property type="nucleotide sequence ID" value="NZ_JACOPV010000008.1"/>
</dbReference>
<dbReference type="EMBL" id="JACOPV010000008">
    <property type="protein sequence ID" value="MBM5458759.1"/>
    <property type="molecule type" value="Genomic_DNA"/>
</dbReference>
<accession>A0ABS2BYR0</accession>
<dbReference type="Proteomes" id="UP000745663">
    <property type="component" value="Unassembled WGS sequence"/>
</dbReference>
<sequence length="183" mass="19683">MHNTQSTTPSNAQGAKQPHEMLLSEFVTAAQVVALTNHGRKWEVRLGAYNAFSDADDEKAALRDVHHAAVNNALYLNQADAPVIPNKPSVPSPDVVSAYPDLVEQYADVLSEAMREPSIALPQVSRMEFDALVAALRLLQVGLVGGLVRADDGDIGDILTDSGTHVGLKADEVDSLCERILFL</sequence>
<name>A0ABS2BYR0_9PSED</name>
<evidence type="ECO:0000313" key="1">
    <source>
        <dbReference type="EMBL" id="MBM5458759.1"/>
    </source>
</evidence>
<proteinExistence type="predicted"/>
<reference evidence="1 2" key="1">
    <citation type="submission" date="2020-08" db="EMBL/GenBank/DDBJ databases">
        <title>Description of novel Pseudomonas species.</title>
        <authorList>
            <person name="Duman M."/>
            <person name="Mulet M."/>
            <person name="Altun S."/>
            <person name="Saticioglu I.B."/>
            <person name="Lalucat J."/>
            <person name="Garcia-Valdes E."/>
        </authorList>
    </citation>
    <scope>NUCLEOTIDE SEQUENCE [LARGE SCALE GENOMIC DNA]</scope>
    <source>
        <strain evidence="1 2">P66</strain>
    </source>
</reference>
<protein>
    <submittedName>
        <fullName evidence="1">Uncharacterized protein</fullName>
    </submittedName>
</protein>
<comment type="caution">
    <text evidence="1">The sequence shown here is derived from an EMBL/GenBank/DDBJ whole genome shotgun (WGS) entry which is preliminary data.</text>
</comment>